<dbReference type="EMBL" id="LTAZ01000001">
    <property type="protein sequence ID" value="KYH27391.1"/>
    <property type="molecule type" value="Genomic_DNA"/>
</dbReference>
<gene>
    <name evidence="2" type="ORF">HAPAU_00570</name>
</gene>
<dbReference type="OrthoDB" id="241828at2157"/>
<proteinExistence type="predicted"/>
<evidence type="ECO:0000313" key="2">
    <source>
        <dbReference type="EMBL" id="KYH27391.1"/>
    </source>
</evidence>
<protein>
    <recommendedName>
        <fullName evidence="1">DUF7344 domain-containing protein</fullName>
    </recommendedName>
</protein>
<dbReference type="InterPro" id="IPR055768">
    <property type="entry name" value="DUF7344"/>
</dbReference>
<name>A0A151AIB4_9EURY</name>
<dbReference type="PATRIC" id="fig|1008153.3.peg.61"/>
<accession>A0A151AIB4</accession>
<organism evidence="2 3">
    <name type="scientific">Halalkalicoccus paucihalophilus</name>
    <dbReference type="NCBI Taxonomy" id="1008153"/>
    <lineage>
        <taxon>Archaea</taxon>
        <taxon>Methanobacteriati</taxon>
        <taxon>Methanobacteriota</taxon>
        <taxon>Stenosarchaea group</taxon>
        <taxon>Halobacteria</taxon>
        <taxon>Halobacteriales</taxon>
        <taxon>Halococcaceae</taxon>
        <taxon>Halalkalicoccus</taxon>
    </lineage>
</organism>
<sequence length="116" mass="13349">MNTRTVPSGLSLDTVFRVLSERRKRHVLYALRGAEGNAMTVKQLARRVRELEGSGMDENALKRIAEDLRERHIPELVATDAVEYDERSETARYHSVPSLEEWLEHAEYKELGRVVS</sequence>
<dbReference type="Pfam" id="PF24035">
    <property type="entry name" value="DUF7344"/>
    <property type="match status" value="1"/>
</dbReference>
<dbReference type="InterPro" id="IPR036388">
    <property type="entry name" value="WH-like_DNA-bd_sf"/>
</dbReference>
<dbReference type="Proteomes" id="UP000075321">
    <property type="component" value="Unassembled WGS sequence"/>
</dbReference>
<keyword evidence="3" id="KW-1185">Reference proteome</keyword>
<comment type="caution">
    <text evidence="2">The sequence shown here is derived from an EMBL/GenBank/DDBJ whole genome shotgun (WGS) entry which is preliminary data.</text>
</comment>
<reference evidence="2 3" key="1">
    <citation type="submission" date="2016-02" db="EMBL/GenBank/DDBJ databases">
        <title>Genome sequence of Halalkalicoccus paucihalophilus DSM 24557.</title>
        <authorList>
            <person name="Poehlein A."/>
            <person name="Daniel R."/>
        </authorList>
    </citation>
    <scope>NUCLEOTIDE SEQUENCE [LARGE SCALE GENOMIC DNA]</scope>
    <source>
        <strain evidence="2 3">DSM 24557</strain>
    </source>
</reference>
<dbReference type="AlphaFoldDB" id="A0A151AIB4"/>
<evidence type="ECO:0000259" key="1">
    <source>
        <dbReference type="Pfam" id="PF24035"/>
    </source>
</evidence>
<dbReference type="RefSeq" id="WP_066378083.1">
    <property type="nucleotide sequence ID" value="NZ_LTAZ01000001.1"/>
</dbReference>
<evidence type="ECO:0000313" key="3">
    <source>
        <dbReference type="Proteomes" id="UP000075321"/>
    </source>
</evidence>
<feature type="domain" description="DUF7344" evidence="1">
    <location>
        <begin position="16"/>
        <end position="91"/>
    </location>
</feature>
<dbReference type="Gene3D" id="1.10.10.10">
    <property type="entry name" value="Winged helix-like DNA-binding domain superfamily/Winged helix DNA-binding domain"/>
    <property type="match status" value="1"/>
</dbReference>